<dbReference type="InterPro" id="IPR038726">
    <property type="entry name" value="PDDEXK_AddAB-type"/>
</dbReference>
<organism evidence="13 14">
    <name type="scientific">Candidatus Copromonas faecavium</name>
    <name type="common">nom. illeg.</name>
    <dbReference type="NCBI Taxonomy" id="2840740"/>
    <lineage>
        <taxon>Bacteria</taxon>
        <taxon>Bacillati</taxon>
        <taxon>Bacillota</taxon>
        <taxon>Clostridia</taxon>
        <taxon>Lachnospirales</taxon>
        <taxon>Lachnospiraceae</taxon>
        <taxon>Candidatus Copromonas (nom. illeg.)</taxon>
    </lineage>
</organism>
<dbReference type="Gene3D" id="3.90.320.10">
    <property type="match status" value="1"/>
</dbReference>
<dbReference type="PANTHER" id="PTHR30591">
    <property type="entry name" value="RECBCD ENZYME SUBUNIT RECC"/>
    <property type="match status" value="1"/>
</dbReference>
<evidence type="ECO:0000313" key="14">
    <source>
        <dbReference type="Proteomes" id="UP000824250"/>
    </source>
</evidence>
<comment type="caution">
    <text evidence="13">The sequence shown here is derived from an EMBL/GenBank/DDBJ whole genome shotgun (WGS) entry which is preliminary data.</text>
</comment>
<protein>
    <submittedName>
        <fullName evidence="13">PD-(D/E)XK nuclease family protein</fullName>
    </submittedName>
</protein>
<evidence type="ECO:0000259" key="11">
    <source>
        <dbReference type="Pfam" id="PF12705"/>
    </source>
</evidence>
<dbReference type="GO" id="GO:0006281">
    <property type="term" value="P:DNA repair"/>
    <property type="evidence" value="ECO:0007669"/>
    <property type="project" value="UniProtKB-KW"/>
</dbReference>
<feature type="region of interest" description="Disordered" evidence="10">
    <location>
        <begin position="1139"/>
        <end position="1225"/>
    </location>
</feature>
<evidence type="ECO:0000256" key="2">
    <source>
        <dbReference type="ARBA" id="ARBA00022741"/>
    </source>
</evidence>
<dbReference type="GO" id="GO:0004386">
    <property type="term" value="F:helicase activity"/>
    <property type="evidence" value="ECO:0007669"/>
    <property type="project" value="UniProtKB-KW"/>
</dbReference>
<dbReference type="PANTHER" id="PTHR30591:SF1">
    <property type="entry name" value="RECBCD ENZYME SUBUNIT RECC"/>
    <property type="match status" value="1"/>
</dbReference>
<keyword evidence="4" id="KW-0378">Hydrolase</keyword>
<dbReference type="InterPro" id="IPR011604">
    <property type="entry name" value="PDDEXK-like_dom_sf"/>
</dbReference>
<evidence type="ECO:0000313" key="13">
    <source>
        <dbReference type="EMBL" id="HIR04958.1"/>
    </source>
</evidence>
<dbReference type="GO" id="GO:0004527">
    <property type="term" value="F:exonuclease activity"/>
    <property type="evidence" value="ECO:0007669"/>
    <property type="project" value="UniProtKB-KW"/>
</dbReference>
<evidence type="ECO:0000256" key="7">
    <source>
        <dbReference type="ARBA" id="ARBA00022840"/>
    </source>
</evidence>
<keyword evidence="2" id="KW-0547">Nucleotide-binding</keyword>
<feature type="domain" description="PD-(D/E)XK endonuclease-like" evidence="11">
    <location>
        <begin position="781"/>
        <end position="1113"/>
    </location>
</feature>
<name>A0A9D1A506_9FIRM</name>
<evidence type="ECO:0000256" key="8">
    <source>
        <dbReference type="ARBA" id="ARBA00023125"/>
    </source>
</evidence>
<dbReference type="GO" id="GO:0006310">
    <property type="term" value="P:DNA recombination"/>
    <property type="evidence" value="ECO:0007669"/>
    <property type="project" value="TreeGrafter"/>
</dbReference>
<evidence type="ECO:0000259" key="12">
    <source>
        <dbReference type="Pfam" id="PF21445"/>
    </source>
</evidence>
<evidence type="ECO:0000256" key="4">
    <source>
        <dbReference type="ARBA" id="ARBA00022801"/>
    </source>
</evidence>
<dbReference type="Gene3D" id="3.40.50.300">
    <property type="entry name" value="P-loop containing nucleotide triphosphate hydrolases"/>
    <property type="match status" value="4"/>
</dbReference>
<dbReference type="Pfam" id="PF12705">
    <property type="entry name" value="PDDEXK_1"/>
    <property type="match status" value="1"/>
</dbReference>
<dbReference type="SUPFAM" id="SSF52540">
    <property type="entry name" value="P-loop containing nucleoside triphosphate hydrolases"/>
    <property type="match status" value="2"/>
</dbReference>
<keyword evidence="3" id="KW-0227">DNA damage</keyword>
<evidence type="ECO:0000256" key="6">
    <source>
        <dbReference type="ARBA" id="ARBA00022839"/>
    </source>
</evidence>
<reference evidence="13" key="1">
    <citation type="submission" date="2020-10" db="EMBL/GenBank/DDBJ databases">
        <authorList>
            <person name="Gilroy R."/>
        </authorList>
    </citation>
    <scope>NUCLEOTIDE SEQUENCE</scope>
    <source>
        <strain evidence="13">CHK180-2868</strain>
    </source>
</reference>
<dbReference type="InterPro" id="IPR049035">
    <property type="entry name" value="ADDB_N"/>
</dbReference>
<evidence type="ECO:0000256" key="5">
    <source>
        <dbReference type="ARBA" id="ARBA00022806"/>
    </source>
</evidence>
<gene>
    <name evidence="13" type="ORF">IAB28_03205</name>
</gene>
<reference evidence="13" key="2">
    <citation type="journal article" date="2021" name="PeerJ">
        <title>Extensive microbial diversity within the chicken gut microbiome revealed by metagenomics and culture.</title>
        <authorList>
            <person name="Gilroy R."/>
            <person name="Ravi A."/>
            <person name="Getino M."/>
            <person name="Pursley I."/>
            <person name="Horton D.L."/>
            <person name="Alikhan N.F."/>
            <person name="Baker D."/>
            <person name="Gharbi K."/>
            <person name="Hall N."/>
            <person name="Watson M."/>
            <person name="Adriaenssens E.M."/>
            <person name="Foster-Nyarko E."/>
            <person name="Jarju S."/>
            <person name="Secka A."/>
            <person name="Antonio M."/>
            <person name="Oren A."/>
            <person name="Chaudhuri R.R."/>
            <person name="La Ragione R."/>
            <person name="Hildebrand F."/>
            <person name="Pallen M.J."/>
        </authorList>
    </citation>
    <scope>NUCLEOTIDE SEQUENCE</scope>
    <source>
        <strain evidence="13">CHK180-2868</strain>
    </source>
</reference>
<dbReference type="EMBL" id="DVGC01000015">
    <property type="protein sequence ID" value="HIR04958.1"/>
    <property type="molecule type" value="Genomic_DNA"/>
</dbReference>
<evidence type="ECO:0000256" key="9">
    <source>
        <dbReference type="ARBA" id="ARBA00023204"/>
    </source>
</evidence>
<keyword evidence="1" id="KW-0540">Nuclease</keyword>
<dbReference type="Pfam" id="PF21445">
    <property type="entry name" value="ADDB_N"/>
    <property type="match status" value="1"/>
</dbReference>
<dbReference type="GO" id="GO:0003677">
    <property type="term" value="F:DNA binding"/>
    <property type="evidence" value="ECO:0007669"/>
    <property type="project" value="UniProtKB-KW"/>
</dbReference>
<evidence type="ECO:0000256" key="3">
    <source>
        <dbReference type="ARBA" id="ARBA00022763"/>
    </source>
</evidence>
<dbReference type="GO" id="GO:0005524">
    <property type="term" value="F:ATP binding"/>
    <property type="evidence" value="ECO:0007669"/>
    <property type="project" value="UniProtKB-KW"/>
</dbReference>
<keyword evidence="7" id="KW-0067">ATP-binding</keyword>
<accession>A0A9D1A506</accession>
<sequence>MSLRLIIGGSGAGKTEFLYKKIIKQSMNEPEQRFFILVPEQATMQAQKEIVRLHPRHGTMNIDIVSFDRLAYRIFSELSLPQPEVLDDTGKTMILRKLAGEKRSELVLFSGQLNRPGFIDEMKSMLSELYQYGATPDMLKEQAKKEGVSRVLAAKLSDMEVVFRAFREFTKERYITMEELLDVLCRVAGRSKLLKGCTLALDGYTGFTPVQYRLIEILLKLCRRMYVTVTATEASMVYGSGDQTDLFDMSRTMTAKLRELAIRQGVEITEDIAFPERPLVRFRKSPALDALEQTFFRYPYRPFSGGTDSLSLIQAETPAAEVGIVANCILQLVKKEGCRYREIALVCGDLPGYGKEIARQFEENGIPLFLDQKRDVSENPFIRLVTCIPELLWKGFDYETMLRYLRTGLVTEEREWIDRLDLYVRALGIRGFSRWSEPWERTFEGGGRLNLKELNEFKESVLLPLRVLKEKAGERGATVGTITMAITELLETLEVEKKLKERSLAFTRAGMDWEAREYGEIYGLVMDLFSRLFHLLGEEPVSKREYLEILKAGLSELSVGMIPASADRVVAGDLRRTRLDHIRALFFLGVNEGVVPGDSHKNGLLTEQERELLKEHEMELAPTAREEGFMERFYLYLMMTKPSEKLCLSWASLSADGKTMRPSSLIMTMKKRFPDIPVLNGEACVDREINRCAAKKAVIRWLEEPEMLMREVGSEHDKNGEENASSRTGTAPGALYRWLSNEGGQREAMEQLAKACTYSYQDRGIGREAARELYGMVLNGSVTRMEGYASCAYAHFLNHGLELKKRQEYELDLSDMGNLFHRTIDLFFQEVRSSGGDFTSIGETERKRLVRACVEQVAGEYRNTIMKSSARNAYLEKKVERIADRTIRALIYQLKKGDFVPEAFEVDVSSRIPLRGGHALNLRGRIDRMDVLEEKDKIYVKIMDYKSGSTSFDLSLLYHGLQLQLVVYMDAALAMEQRRHPGKEAVPAGIFYYHIDDPVLERKEEMTDEEIEAGIQKKLRMNGLVNSSLEVIRHMDREIEKESDVIPVAMKDGLIQEAKSSVAGGERFSHLTAFVRRRLEQMGEEILDGTVSVSPYKQGSRTACDYCPYHSVCGFELKTDGFGFRRFRPMTAEEIWKEIEAKEDEPEEAAEKENKKEAEKENEKAKEKGTEEETEKAKEKETEKAEEKTGMKEKGRTGGKKKPGMTEGGEADGGHDMDEGTAGGH</sequence>
<keyword evidence="5" id="KW-0347">Helicase</keyword>
<dbReference type="InterPro" id="IPR027417">
    <property type="entry name" value="P-loop_NTPase"/>
</dbReference>
<feature type="compositionally biased region" description="Basic and acidic residues" evidence="10">
    <location>
        <begin position="1149"/>
        <end position="1196"/>
    </location>
</feature>
<keyword evidence="6" id="KW-0269">Exonuclease</keyword>
<feature type="domain" description="ATP-dependent helicase/deoxyribonuclease subunit B N-terminal" evidence="12">
    <location>
        <begin position="5"/>
        <end position="292"/>
    </location>
</feature>
<keyword evidence="8" id="KW-0238">DNA-binding</keyword>
<dbReference type="AlphaFoldDB" id="A0A9D1A506"/>
<evidence type="ECO:0000256" key="1">
    <source>
        <dbReference type="ARBA" id="ARBA00022722"/>
    </source>
</evidence>
<dbReference type="Proteomes" id="UP000824250">
    <property type="component" value="Unassembled WGS sequence"/>
</dbReference>
<proteinExistence type="predicted"/>
<keyword evidence="9" id="KW-0234">DNA repair</keyword>
<evidence type="ECO:0000256" key="10">
    <source>
        <dbReference type="SAM" id="MobiDB-lite"/>
    </source>
</evidence>